<accession>A0A1G1XPB6</accession>
<evidence type="ECO:0000259" key="8">
    <source>
        <dbReference type="PROSITE" id="PS50880"/>
    </source>
</evidence>
<dbReference type="InterPro" id="IPR006171">
    <property type="entry name" value="TOPRIM_dom"/>
</dbReference>
<evidence type="ECO:0000256" key="5">
    <source>
        <dbReference type="ARBA" id="ARBA00023172"/>
    </source>
</evidence>
<evidence type="ECO:0000256" key="4">
    <source>
        <dbReference type="ARBA" id="ARBA00022833"/>
    </source>
</evidence>
<dbReference type="Pfam" id="PF21176">
    <property type="entry name" value="RecR_HhH"/>
    <property type="match status" value="1"/>
</dbReference>
<evidence type="ECO:0000313" key="9">
    <source>
        <dbReference type="EMBL" id="OGY41898.1"/>
    </source>
</evidence>
<dbReference type="Gene3D" id="6.10.250.240">
    <property type="match status" value="1"/>
</dbReference>
<organism evidence="9 10">
    <name type="scientific">Candidatus Buchananbacteria bacterium RBG_13_36_9</name>
    <dbReference type="NCBI Taxonomy" id="1797530"/>
    <lineage>
        <taxon>Bacteria</taxon>
        <taxon>Candidatus Buchananiibacteriota</taxon>
    </lineage>
</organism>
<dbReference type="GO" id="GO:0006310">
    <property type="term" value="P:DNA recombination"/>
    <property type="evidence" value="ECO:0007669"/>
    <property type="project" value="UniProtKB-UniRule"/>
</dbReference>
<dbReference type="EMBL" id="MHHZ01000012">
    <property type="protein sequence ID" value="OGY41898.1"/>
    <property type="molecule type" value="Genomic_DNA"/>
</dbReference>
<reference evidence="9 10" key="1">
    <citation type="journal article" date="2016" name="Nat. Commun.">
        <title>Thousands of microbial genomes shed light on interconnected biogeochemical processes in an aquifer system.</title>
        <authorList>
            <person name="Anantharaman K."/>
            <person name="Brown C.T."/>
            <person name="Hug L.A."/>
            <person name="Sharon I."/>
            <person name="Castelle C.J."/>
            <person name="Probst A.J."/>
            <person name="Thomas B.C."/>
            <person name="Singh A."/>
            <person name="Wilkins M.J."/>
            <person name="Karaoz U."/>
            <person name="Brodie E.L."/>
            <person name="Williams K.H."/>
            <person name="Hubbard S.S."/>
            <person name="Banfield J.F."/>
        </authorList>
    </citation>
    <scope>NUCLEOTIDE SEQUENCE [LARGE SCALE GENOMIC DNA]</scope>
</reference>
<comment type="function">
    <text evidence="7">May play a role in DNA repair. It seems to be involved in an RecBC-independent recombinational process of DNA repair. It may act with RecF and RecO.</text>
</comment>
<dbReference type="GO" id="GO:0006281">
    <property type="term" value="P:DNA repair"/>
    <property type="evidence" value="ECO:0007669"/>
    <property type="project" value="UniProtKB-UniRule"/>
</dbReference>
<sequence>MKFPKLIQNLIDQFCKLPGIGPKTAERLAFAFLKWTQKDKQDFASAFSQINGSITHCSVCYNISEKDPCPICADPTRDKSKICVVAESHDLAAIENTGEFKGRYHVLGGVLEPLHGITPDKLKTDELVAKIQKNKISEIILAFNPDMEGEATMIYLKNLLQPFKKITITRLARGMPVGADLEYTDEITLSNALKNRKEM</sequence>
<dbReference type="SUPFAM" id="SSF111304">
    <property type="entry name" value="Recombination protein RecR"/>
    <property type="match status" value="1"/>
</dbReference>
<protein>
    <recommendedName>
        <fullName evidence="7">Recombination protein RecR</fullName>
    </recommendedName>
</protein>
<dbReference type="PANTHER" id="PTHR30446">
    <property type="entry name" value="RECOMBINATION PROTEIN RECR"/>
    <property type="match status" value="1"/>
</dbReference>
<dbReference type="InterPro" id="IPR034137">
    <property type="entry name" value="TOPRIM_RecR"/>
</dbReference>
<dbReference type="PROSITE" id="PS01300">
    <property type="entry name" value="RECR"/>
    <property type="match status" value="1"/>
</dbReference>
<keyword evidence="2 7" id="KW-0227">DNA damage</keyword>
<keyword evidence="5 7" id="KW-0233">DNA recombination</keyword>
<evidence type="ECO:0000256" key="6">
    <source>
        <dbReference type="ARBA" id="ARBA00023204"/>
    </source>
</evidence>
<dbReference type="AlphaFoldDB" id="A0A1G1XPB6"/>
<keyword evidence="1 7" id="KW-0479">Metal-binding</keyword>
<keyword evidence="4 7" id="KW-0862">Zinc</keyword>
<dbReference type="NCBIfam" id="TIGR00615">
    <property type="entry name" value="recR"/>
    <property type="match status" value="1"/>
</dbReference>
<dbReference type="InterPro" id="IPR015967">
    <property type="entry name" value="Rcmb_RecR_Znf"/>
</dbReference>
<dbReference type="Gene3D" id="3.40.1360.10">
    <property type="match status" value="1"/>
</dbReference>
<dbReference type="Pfam" id="PF21175">
    <property type="entry name" value="RecR_C"/>
    <property type="match status" value="1"/>
</dbReference>
<comment type="caution">
    <text evidence="9">The sequence shown here is derived from an EMBL/GenBank/DDBJ whole genome shotgun (WGS) entry which is preliminary data.</text>
</comment>
<dbReference type="Gene3D" id="1.10.8.420">
    <property type="entry name" value="RecR Domain 1"/>
    <property type="match status" value="1"/>
</dbReference>
<evidence type="ECO:0000313" key="10">
    <source>
        <dbReference type="Proteomes" id="UP000176498"/>
    </source>
</evidence>
<comment type="similarity">
    <text evidence="7">Belongs to the RecR family.</text>
</comment>
<dbReference type="GO" id="GO:0003677">
    <property type="term" value="F:DNA binding"/>
    <property type="evidence" value="ECO:0007669"/>
    <property type="project" value="UniProtKB-UniRule"/>
</dbReference>
<dbReference type="Gene3D" id="3.30.60.80">
    <property type="match status" value="1"/>
</dbReference>
<dbReference type="HAMAP" id="MF_00017">
    <property type="entry name" value="RecR"/>
    <property type="match status" value="1"/>
</dbReference>
<dbReference type="Pfam" id="PF02132">
    <property type="entry name" value="RecR_ZnF"/>
    <property type="match status" value="1"/>
</dbReference>
<dbReference type="PROSITE" id="PS50880">
    <property type="entry name" value="TOPRIM"/>
    <property type="match status" value="1"/>
</dbReference>
<gene>
    <name evidence="7" type="primary">recR</name>
    <name evidence="9" type="ORF">A2Y82_05590</name>
</gene>
<dbReference type="SMART" id="SM00493">
    <property type="entry name" value="TOPRIM"/>
    <property type="match status" value="1"/>
</dbReference>
<evidence type="ECO:0000256" key="2">
    <source>
        <dbReference type="ARBA" id="ARBA00022763"/>
    </source>
</evidence>
<dbReference type="PANTHER" id="PTHR30446:SF0">
    <property type="entry name" value="RECOMBINATION PROTEIN RECR"/>
    <property type="match status" value="1"/>
</dbReference>
<keyword evidence="6 7" id="KW-0234">DNA repair</keyword>
<evidence type="ECO:0000256" key="1">
    <source>
        <dbReference type="ARBA" id="ARBA00022723"/>
    </source>
</evidence>
<feature type="zinc finger region" description="C4-type" evidence="7">
    <location>
        <begin position="57"/>
        <end position="72"/>
    </location>
</feature>
<dbReference type="CDD" id="cd01025">
    <property type="entry name" value="TOPRIM_recR"/>
    <property type="match status" value="1"/>
</dbReference>
<evidence type="ECO:0000256" key="7">
    <source>
        <dbReference type="HAMAP-Rule" id="MF_00017"/>
    </source>
</evidence>
<dbReference type="GO" id="GO:0008270">
    <property type="term" value="F:zinc ion binding"/>
    <property type="evidence" value="ECO:0007669"/>
    <property type="project" value="UniProtKB-KW"/>
</dbReference>
<dbReference type="InterPro" id="IPR000093">
    <property type="entry name" value="DNA_Rcmb_RecR"/>
</dbReference>
<keyword evidence="3 7" id="KW-0863">Zinc-finger</keyword>
<dbReference type="Pfam" id="PF13662">
    <property type="entry name" value="Toprim_4"/>
    <property type="match status" value="1"/>
</dbReference>
<evidence type="ECO:0000256" key="3">
    <source>
        <dbReference type="ARBA" id="ARBA00022771"/>
    </source>
</evidence>
<dbReference type="InterPro" id="IPR023627">
    <property type="entry name" value="Rcmb_RecR"/>
</dbReference>
<dbReference type="Proteomes" id="UP000176498">
    <property type="component" value="Unassembled WGS sequence"/>
</dbReference>
<name>A0A1G1XPB6_9BACT</name>
<feature type="domain" description="Toprim" evidence="8">
    <location>
        <begin position="80"/>
        <end position="176"/>
    </location>
</feature>
<proteinExistence type="inferred from homology"/>